<comment type="caution">
    <text evidence="1">The sequence shown here is derived from an EMBL/GenBank/DDBJ whole genome shotgun (WGS) entry which is preliminary data.</text>
</comment>
<dbReference type="AlphaFoldDB" id="A0A0F9Q5Q7"/>
<evidence type="ECO:0000313" key="1">
    <source>
        <dbReference type="EMBL" id="KKN39295.1"/>
    </source>
</evidence>
<dbReference type="SUPFAM" id="SSF46785">
    <property type="entry name" value="Winged helix' DNA-binding domain"/>
    <property type="match status" value="1"/>
</dbReference>
<accession>A0A0F9Q5Q7</accession>
<dbReference type="EMBL" id="LAZR01001772">
    <property type="protein sequence ID" value="KKN39295.1"/>
    <property type="molecule type" value="Genomic_DNA"/>
</dbReference>
<name>A0A0F9Q5Q7_9ZZZZ</name>
<gene>
    <name evidence="1" type="ORF">LCGC14_0744880</name>
</gene>
<evidence type="ECO:0008006" key="2">
    <source>
        <dbReference type="Google" id="ProtNLM"/>
    </source>
</evidence>
<dbReference type="InterPro" id="IPR036390">
    <property type="entry name" value="WH_DNA-bd_sf"/>
</dbReference>
<sequence length="90" mass="10022">MRGILGSLLSRDTTFCLTPLGKDKAEQFEGDGALYEIVVHLSERGPSTVGEIAENCRMTTQKAKHLCRIGRKRGLIKKMRGERDEEDSGE</sequence>
<reference evidence="1" key="1">
    <citation type="journal article" date="2015" name="Nature">
        <title>Complex archaea that bridge the gap between prokaryotes and eukaryotes.</title>
        <authorList>
            <person name="Spang A."/>
            <person name="Saw J.H."/>
            <person name="Jorgensen S.L."/>
            <person name="Zaremba-Niedzwiedzka K."/>
            <person name="Martijn J."/>
            <person name="Lind A.E."/>
            <person name="van Eijk R."/>
            <person name="Schleper C."/>
            <person name="Guy L."/>
            <person name="Ettema T.J."/>
        </authorList>
    </citation>
    <scope>NUCLEOTIDE SEQUENCE</scope>
</reference>
<organism evidence="1">
    <name type="scientific">marine sediment metagenome</name>
    <dbReference type="NCBI Taxonomy" id="412755"/>
    <lineage>
        <taxon>unclassified sequences</taxon>
        <taxon>metagenomes</taxon>
        <taxon>ecological metagenomes</taxon>
    </lineage>
</organism>
<proteinExistence type="predicted"/>
<protein>
    <recommendedName>
        <fullName evidence="2">HTH marR-type domain-containing protein</fullName>
    </recommendedName>
</protein>